<dbReference type="GO" id="GO:0005886">
    <property type="term" value="C:plasma membrane"/>
    <property type="evidence" value="ECO:0007669"/>
    <property type="project" value="UniProtKB-SubCell"/>
</dbReference>
<dbReference type="InterPro" id="IPR041522">
    <property type="entry name" value="CdaR_GGDEF"/>
</dbReference>
<dbReference type="PROSITE" id="PS50885">
    <property type="entry name" value="HAMP"/>
    <property type="match status" value="1"/>
</dbReference>
<evidence type="ECO:0000256" key="3">
    <source>
        <dbReference type="ARBA" id="ARBA00023015"/>
    </source>
</evidence>
<dbReference type="InterPro" id="IPR018062">
    <property type="entry name" value="HTH_AraC-typ_CS"/>
</dbReference>
<dbReference type="PROSITE" id="PS01124">
    <property type="entry name" value="HTH_ARAC_FAMILY_2"/>
    <property type="match status" value="1"/>
</dbReference>
<dbReference type="PANTHER" id="PTHR43280:SF2">
    <property type="entry name" value="HTH-TYPE TRANSCRIPTIONAL REGULATOR EXSA"/>
    <property type="match status" value="1"/>
</dbReference>
<dbReference type="Pfam" id="PF17853">
    <property type="entry name" value="GGDEF_2"/>
    <property type="match status" value="1"/>
</dbReference>
<comment type="subcellular location">
    <subcellularLocation>
        <location evidence="1">Cell membrane</location>
    </subcellularLocation>
</comment>
<evidence type="ECO:0000256" key="5">
    <source>
        <dbReference type="ARBA" id="ARBA00023136"/>
    </source>
</evidence>
<accession>A0A329LYP9</accession>
<feature type="domain" description="HAMP" evidence="9">
    <location>
        <begin position="320"/>
        <end position="372"/>
    </location>
</feature>
<evidence type="ECO:0000259" key="9">
    <source>
        <dbReference type="PROSITE" id="PS50885"/>
    </source>
</evidence>
<evidence type="ECO:0000256" key="2">
    <source>
        <dbReference type="ARBA" id="ARBA00022475"/>
    </source>
</evidence>
<organism evidence="10 11">
    <name type="scientific">Paenibacillus contaminans</name>
    <dbReference type="NCBI Taxonomy" id="450362"/>
    <lineage>
        <taxon>Bacteria</taxon>
        <taxon>Bacillati</taxon>
        <taxon>Bacillota</taxon>
        <taxon>Bacilli</taxon>
        <taxon>Bacillales</taxon>
        <taxon>Paenibacillaceae</taxon>
        <taxon>Paenibacillus</taxon>
    </lineage>
</organism>
<evidence type="ECO:0000256" key="6">
    <source>
        <dbReference type="ARBA" id="ARBA00023163"/>
    </source>
</evidence>
<dbReference type="PROSITE" id="PS00041">
    <property type="entry name" value="HTH_ARAC_FAMILY_1"/>
    <property type="match status" value="1"/>
</dbReference>
<dbReference type="OrthoDB" id="2493782at2"/>
<evidence type="ECO:0000259" key="8">
    <source>
        <dbReference type="PROSITE" id="PS01124"/>
    </source>
</evidence>
<dbReference type="PRINTS" id="PR00032">
    <property type="entry name" value="HTHARAC"/>
</dbReference>
<gene>
    <name evidence="10" type="ORF">DQG23_38950</name>
</gene>
<dbReference type="GO" id="GO:0003700">
    <property type="term" value="F:DNA-binding transcription factor activity"/>
    <property type="evidence" value="ECO:0007669"/>
    <property type="project" value="InterPro"/>
</dbReference>
<dbReference type="Pfam" id="PF12833">
    <property type="entry name" value="HTH_18"/>
    <property type="match status" value="1"/>
</dbReference>
<comment type="caution">
    <text evidence="10">The sequence shown here is derived from an EMBL/GenBank/DDBJ whole genome shotgun (WGS) entry which is preliminary data.</text>
</comment>
<dbReference type="InterPro" id="IPR009057">
    <property type="entry name" value="Homeodomain-like_sf"/>
</dbReference>
<dbReference type="InterPro" id="IPR018060">
    <property type="entry name" value="HTH_AraC"/>
</dbReference>
<keyword evidence="5 7" id="KW-0472">Membrane</keyword>
<sequence length="761" mass="86505">MGDRRKWPTFSFFSIKNILVFSYLLIAVLIIVTFASVTIKVSGTIIKEKESKAVLNRLKNVEDHMNAGIQKYSDVMMSLVYEENTQDLLKHFKSMPLEKQLKLASMLYQRMNEANIVTTEIGSIYVLDKFNNRYSFDYNAFTRDEMLSHIEFSTWYSAVADLKGGVYIDYSGRILNNPELVTFARSIVDGNSEIGVILLSVKKEAFAALLGNGESGNYVSVMDRQHVQVIDSNRNKWNSPSPFETSFLEQDGVQGSSEPNIGGVDYWATYLKNEKYGYTLISMVPEKELLKDVAYFKRVTVYAVMIILLSVMLLSHFLSKSLVRPVNKLVSLMNRVEQGDLNSKMNKIPANELGILADQFNRMVGRLKESVPLRRERFFSKLLFVRLDESDYIQEAGELGIRIADKNNFAAIFEFQEHDLNMNRFNIRMLESFLSAELEKAGAEAYLYVFDSRKMILVAGFERQSQREETLEALHKALNVQLGVKANIGAGSVAAGFESIRNSYQEALSALNYTFFLGENEIIYSNDIKHTDYDYEMLEHMEDDIADAVMYMEKNRLMEKMNQLFAAFREKYIKKEIINFSILNIYLKSLKNASGLGANVNAIHTDRLGVIEQIHGSDRIDESREALLQLLTDMIDAIAAGRDKKMNDLVVKAIRTIDMQYADSGLSVAKMAKELFVSENYLSKLFKNETGENFSQYLMKVRMDHAKKLLETTDSKIGEVAEQVGYNDANYFSTCFKTVVGGSPAKYRSAFKINAGEDSVT</sequence>
<dbReference type="SUPFAM" id="SSF46689">
    <property type="entry name" value="Homeodomain-like"/>
    <property type="match status" value="1"/>
</dbReference>
<dbReference type="InterPro" id="IPR020449">
    <property type="entry name" value="Tscrpt_reg_AraC-type_HTH"/>
</dbReference>
<dbReference type="GO" id="GO:0007165">
    <property type="term" value="P:signal transduction"/>
    <property type="evidence" value="ECO:0007669"/>
    <property type="project" value="InterPro"/>
</dbReference>
<feature type="transmembrane region" description="Helical" evidence="7">
    <location>
        <begin position="20"/>
        <end position="39"/>
    </location>
</feature>
<proteinExistence type="predicted"/>
<keyword evidence="7" id="KW-1133">Transmembrane helix</keyword>
<dbReference type="Gene3D" id="1.10.10.60">
    <property type="entry name" value="Homeodomain-like"/>
    <property type="match status" value="2"/>
</dbReference>
<dbReference type="AlphaFoldDB" id="A0A329LYP9"/>
<evidence type="ECO:0000313" key="11">
    <source>
        <dbReference type="Proteomes" id="UP000250369"/>
    </source>
</evidence>
<dbReference type="RefSeq" id="WP_113036446.1">
    <property type="nucleotide sequence ID" value="NZ_QMFB01000047.1"/>
</dbReference>
<dbReference type="SMART" id="SM00304">
    <property type="entry name" value="HAMP"/>
    <property type="match status" value="1"/>
</dbReference>
<dbReference type="InterPro" id="IPR003660">
    <property type="entry name" value="HAMP_dom"/>
</dbReference>
<evidence type="ECO:0008006" key="12">
    <source>
        <dbReference type="Google" id="ProtNLM"/>
    </source>
</evidence>
<dbReference type="Gene3D" id="6.10.340.10">
    <property type="match status" value="1"/>
</dbReference>
<feature type="transmembrane region" description="Helical" evidence="7">
    <location>
        <begin position="299"/>
        <end position="318"/>
    </location>
</feature>
<keyword evidence="4" id="KW-0238">DNA-binding</keyword>
<keyword evidence="7" id="KW-0812">Transmembrane</keyword>
<dbReference type="SUPFAM" id="SSF158472">
    <property type="entry name" value="HAMP domain-like"/>
    <property type="match status" value="1"/>
</dbReference>
<reference evidence="10 11" key="1">
    <citation type="journal article" date="2009" name="Int. J. Syst. Evol. Microbiol.">
        <title>Paenibacillus contaminans sp. nov., isolated from a contaminated laboratory plate.</title>
        <authorList>
            <person name="Chou J.H."/>
            <person name="Lee J.H."/>
            <person name="Lin M.C."/>
            <person name="Chang P.S."/>
            <person name="Arun A.B."/>
            <person name="Young C.C."/>
            <person name="Chen W.M."/>
        </authorList>
    </citation>
    <scope>NUCLEOTIDE SEQUENCE [LARGE SCALE GENOMIC DNA]</scope>
    <source>
        <strain evidence="10 11">CKOBP-6</strain>
    </source>
</reference>
<keyword evidence="2" id="KW-1003">Cell membrane</keyword>
<name>A0A329LYP9_9BACL</name>
<evidence type="ECO:0000256" key="4">
    <source>
        <dbReference type="ARBA" id="ARBA00023125"/>
    </source>
</evidence>
<dbReference type="Pfam" id="PF00672">
    <property type="entry name" value="HAMP"/>
    <property type="match status" value="1"/>
</dbReference>
<dbReference type="Proteomes" id="UP000250369">
    <property type="component" value="Unassembled WGS sequence"/>
</dbReference>
<dbReference type="CDD" id="cd06225">
    <property type="entry name" value="HAMP"/>
    <property type="match status" value="1"/>
</dbReference>
<evidence type="ECO:0000313" key="10">
    <source>
        <dbReference type="EMBL" id="RAV09757.1"/>
    </source>
</evidence>
<evidence type="ECO:0000256" key="7">
    <source>
        <dbReference type="SAM" id="Phobius"/>
    </source>
</evidence>
<dbReference type="EMBL" id="QMFB01000047">
    <property type="protein sequence ID" value="RAV09757.1"/>
    <property type="molecule type" value="Genomic_DNA"/>
</dbReference>
<protein>
    <recommendedName>
        <fullName evidence="12">AraC family transcriptional regulator</fullName>
    </recommendedName>
</protein>
<keyword evidence="11" id="KW-1185">Reference proteome</keyword>
<evidence type="ECO:0000256" key="1">
    <source>
        <dbReference type="ARBA" id="ARBA00004236"/>
    </source>
</evidence>
<keyword evidence="3" id="KW-0805">Transcription regulation</keyword>
<keyword evidence="6" id="KW-0804">Transcription</keyword>
<feature type="domain" description="HTH araC/xylS-type" evidence="8">
    <location>
        <begin position="651"/>
        <end position="750"/>
    </location>
</feature>
<dbReference type="GO" id="GO:0043565">
    <property type="term" value="F:sequence-specific DNA binding"/>
    <property type="evidence" value="ECO:0007669"/>
    <property type="project" value="InterPro"/>
</dbReference>
<dbReference type="SMART" id="SM00342">
    <property type="entry name" value="HTH_ARAC"/>
    <property type="match status" value="1"/>
</dbReference>
<dbReference type="PANTHER" id="PTHR43280">
    <property type="entry name" value="ARAC-FAMILY TRANSCRIPTIONAL REGULATOR"/>
    <property type="match status" value="1"/>
</dbReference>